<feature type="region of interest" description="Disordered" evidence="8">
    <location>
        <begin position="255"/>
        <end position="695"/>
    </location>
</feature>
<name>A0A8H6ZHU2_9AGAR</name>
<organism evidence="12 13">
    <name type="scientific">Mycena sanguinolenta</name>
    <dbReference type="NCBI Taxonomy" id="230812"/>
    <lineage>
        <taxon>Eukaryota</taxon>
        <taxon>Fungi</taxon>
        <taxon>Dikarya</taxon>
        <taxon>Basidiomycota</taxon>
        <taxon>Agaricomycotina</taxon>
        <taxon>Agaricomycetes</taxon>
        <taxon>Agaricomycetidae</taxon>
        <taxon>Agaricales</taxon>
        <taxon>Marasmiineae</taxon>
        <taxon>Mycenaceae</taxon>
        <taxon>Mycena</taxon>
    </lineage>
</organism>
<evidence type="ECO:0000259" key="11">
    <source>
        <dbReference type="PROSITE" id="PS50868"/>
    </source>
</evidence>
<feature type="compositionally biased region" description="Low complexity" evidence="8">
    <location>
        <begin position="164"/>
        <end position="175"/>
    </location>
</feature>
<evidence type="ECO:0000256" key="4">
    <source>
        <dbReference type="ARBA" id="ARBA00022679"/>
    </source>
</evidence>
<proteinExistence type="predicted"/>
<accession>A0A8H6ZHU2</accession>
<keyword evidence="4 12" id="KW-0808">Transferase</keyword>
<feature type="domain" description="Pre-SET" evidence="10">
    <location>
        <begin position="1144"/>
        <end position="1214"/>
    </location>
</feature>
<feature type="compositionally biased region" description="Basic residues" evidence="8">
    <location>
        <begin position="199"/>
        <end position="211"/>
    </location>
</feature>
<dbReference type="OrthoDB" id="308383at2759"/>
<protein>
    <submittedName>
        <fullName evidence="12">Histone-lysine N-methyltransferase, H3 lysine-9 specific</fullName>
    </submittedName>
</protein>
<comment type="subcellular location">
    <subcellularLocation>
        <location evidence="1">Chromosome</location>
    </subcellularLocation>
</comment>
<evidence type="ECO:0000256" key="6">
    <source>
        <dbReference type="ARBA" id="ARBA00022723"/>
    </source>
</evidence>
<feature type="compositionally biased region" description="Polar residues" evidence="8">
    <location>
        <begin position="343"/>
        <end position="360"/>
    </location>
</feature>
<dbReference type="InterPro" id="IPR001214">
    <property type="entry name" value="SET_dom"/>
</dbReference>
<dbReference type="Pfam" id="PF05033">
    <property type="entry name" value="Pre-SET"/>
    <property type="match status" value="1"/>
</dbReference>
<evidence type="ECO:0000259" key="9">
    <source>
        <dbReference type="PROSITE" id="PS50280"/>
    </source>
</evidence>
<gene>
    <name evidence="12" type="ORF">MSAN_00203800</name>
</gene>
<reference evidence="12" key="1">
    <citation type="submission" date="2020-05" db="EMBL/GenBank/DDBJ databases">
        <title>Mycena genomes resolve the evolution of fungal bioluminescence.</title>
        <authorList>
            <person name="Tsai I.J."/>
        </authorList>
    </citation>
    <scope>NUCLEOTIDE SEQUENCE</scope>
    <source>
        <strain evidence="12">160909Yilan</strain>
    </source>
</reference>
<dbReference type="SUPFAM" id="SSF82199">
    <property type="entry name" value="SET domain"/>
    <property type="match status" value="1"/>
</dbReference>
<dbReference type="GO" id="GO:0046974">
    <property type="term" value="F:histone H3K9 methyltransferase activity"/>
    <property type="evidence" value="ECO:0007669"/>
    <property type="project" value="TreeGrafter"/>
</dbReference>
<feature type="compositionally biased region" description="Polar residues" evidence="8">
    <location>
        <begin position="405"/>
        <end position="415"/>
    </location>
</feature>
<evidence type="ECO:0000256" key="7">
    <source>
        <dbReference type="ARBA" id="ARBA00022833"/>
    </source>
</evidence>
<feature type="compositionally biased region" description="Low complexity" evidence="8">
    <location>
        <begin position="912"/>
        <end position="922"/>
    </location>
</feature>
<sequence length="1388" mass="149894">MAPGTSPLPGWSAITEPPPSDSDEDMVPNDSALYSSQRKRKNKSQPASQPKSKRPKTIENSDTSSKRTTDEAATHRRPSSSSLRSVASTSDAGPSRPSSGSKVKTSRPSLSQSARKAAEPASTARTKPVRRTRDEKRRQRSGLSSDESSDELASAPTLPSRKQSASFPSASAPPARNGAFDRDKMRQRFQSGESSKASSSHRPKSAPVKKKINVDSVVIDLSSTPEPDIPKPTYNLEKVIELPSSDSEAERIRKISAARKTQKRRATPPNPQDIVEIIDSDDELPMPVERNEKPTYEMSLNDPDHNGMNLGEGLSSPAQSRPSGPGLSEMRPKTSLPAPETFQVANGTSRADEASQSLEQGPSGPASAKPTIATADAAIHSLQSRAIHNGPVGEPPRNDPASGGSAVSSRPSGTSDFDEDVGLQAQASVGSDAPQSTIPVAGKLHRAESSSANPRPDLVSQNPNTQGPAQAPLSARAPKPLSKPIPLPLPRPRLPISAQDTPLPSTSSSHPIPSAFPAKNISDSACGPSAAALQQTLSTRPLPLPKRWLPFQETPLPSKPAPVTPEQSMPSSERMPTAPLPLPPRVKKPQSATTDGHPNSLVEAINATGQHNAKSMSVSSDSLPLPLSPALPSPPQTTPTPPASMTPAPLLQPPRQEQAPAALTPSLVNEIIDLTLSDDEQEADPPRSKRKHPRFLLHQPRELSASIGSVQSLLGSVHSLLGIRQNPQVGRKRIGNLMRVASATAAGMASNSQSPAPSATLDLTPLSGVDASDTAVDTSQTAVPRNDIESPPADKADDRRSQVPVHDDGTADMAVDTGAPPLPLESPCVPEPLDVPIVAESSESIEQEAVSMASESPLEDPMLDADHRPPAAPTYERRSYDDVEVYDLEYIGPPEPTGPAINPEEGAVEQAVPLVPVTVDPPVQKDMDVLSPAPNDDDSSSADTPERDFLEASDNESSAIPASPKPLRRSSRRSSSSSSTDPLDFINKDYDHAVDSRAASPDSLLNDSLRGSPVSDTDDSFFDSADINTSFEATTATQYPIMTWESYRQDLNNFRPRVYYARDLVSELHDYIHSFGESFRMSPHMRHVLESFIRENTADDEPDAPWIDIINEVDAEPTPPWEFYYTNKLWVGEGIDPPDMTKLVGCDCKGRCDPNSKTCSCLLKQKEYSAGYFSDGFAYDNKGRLKRDGIPIFECNSLCACDDDECKNRVVQHGRKCHVAIKKTAEKGWGVFAAKKIPKGTFIGIYSGEFLREEVGERRGLVYDRSGRTYLLDVDWYYLKDLKEDKEDNQEGSNGEYVVDAYHAGNFTRFLNHSCDPNCKVTPCYIDEPDLMKSLITLFASRDIAAGEELCFAYSGDPDNLDEEDLKAKGSIKNKCFCKAANCKGFMF</sequence>
<dbReference type="GO" id="GO:0005634">
    <property type="term" value="C:nucleus"/>
    <property type="evidence" value="ECO:0007669"/>
    <property type="project" value="InterPro"/>
</dbReference>
<keyword evidence="3 12" id="KW-0489">Methyltransferase</keyword>
<feature type="region of interest" description="Disordered" evidence="8">
    <location>
        <begin position="997"/>
        <end position="1019"/>
    </location>
</feature>
<evidence type="ECO:0000256" key="5">
    <source>
        <dbReference type="ARBA" id="ARBA00022691"/>
    </source>
</evidence>
<feature type="compositionally biased region" description="Pro residues" evidence="8">
    <location>
        <begin position="481"/>
        <end position="493"/>
    </location>
</feature>
<feature type="region of interest" description="Disordered" evidence="8">
    <location>
        <begin position="1"/>
        <end position="211"/>
    </location>
</feature>
<evidence type="ECO:0000256" key="8">
    <source>
        <dbReference type="SAM" id="MobiDB-lite"/>
    </source>
</evidence>
<dbReference type="SMART" id="SM00468">
    <property type="entry name" value="PreSET"/>
    <property type="match status" value="1"/>
</dbReference>
<feature type="compositionally biased region" description="Polar residues" evidence="8">
    <location>
        <begin position="449"/>
        <end position="468"/>
    </location>
</feature>
<dbReference type="EMBL" id="JACAZH010000001">
    <property type="protein sequence ID" value="KAF7377804.1"/>
    <property type="molecule type" value="Genomic_DNA"/>
</dbReference>
<dbReference type="InterPro" id="IPR007728">
    <property type="entry name" value="Pre-SET_dom"/>
</dbReference>
<dbReference type="Proteomes" id="UP000623467">
    <property type="component" value="Unassembled WGS sequence"/>
</dbReference>
<keyword evidence="2" id="KW-0158">Chromosome</keyword>
<dbReference type="InterPro" id="IPR050973">
    <property type="entry name" value="H3K9_Histone-Lys_N-MTase"/>
</dbReference>
<feature type="compositionally biased region" description="Basic and acidic residues" evidence="8">
    <location>
        <begin position="56"/>
        <end position="74"/>
    </location>
</feature>
<dbReference type="PROSITE" id="PS50867">
    <property type="entry name" value="PRE_SET"/>
    <property type="match status" value="1"/>
</dbReference>
<dbReference type="PROSITE" id="PS50280">
    <property type="entry name" value="SET"/>
    <property type="match status" value="1"/>
</dbReference>
<dbReference type="Pfam" id="PF00856">
    <property type="entry name" value="SET"/>
    <property type="match status" value="1"/>
</dbReference>
<dbReference type="InterPro" id="IPR046341">
    <property type="entry name" value="SET_dom_sf"/>
</dbReference>
<evidence type="ECO:0000256" key="2">
    <source>
        <dbReference type="ARBA" id="ARBA00022454"/>
    </source>
</evidence>
<evidence type="ECO:0000256" key="1">
    <source>
        <dbReference type="ARBA" id="ARBA00004286"/>
    </source>
</evidence>
<dbReference type="GO" id="GO:0005694">
    <property type="term" value="C:chromosome"/>
    <property type="evidence" value="ECO:0007669"/>
    <property type="project" value="UniProtKB-SubCell"/>
</dbReference>
<evidence type="ECO:0000313" key="13">
    <source>
        <dbReference type="Proteomes" id="UP000623467"/>
    </source>
</evidence>
<feature type="region of interest" description="Disordered" evidence="8">
    <location>
        <begin position="748"/>
        <end position="985"/>
    </location>
</feature>
<feature type="compositionally biased region" description="Basic and acidic residues" evidence="8">
    <location>
        <begin position="864"/>
        <end position="881"/>
    </location>
</feature>
<feature type="compositionally biased region" description="Polar residues" evidence="8">
    <location>
        <begin position="607"/>
        <end position="618"/>
    </location>
</feature>
<evidence type="ECO:0000259" key="10">
    <source>
        <dbReference type="PROSITE" id="PS50867"/>
    </source>
</evidence>
<evidence type="ECO:0000313" key="12">
    <source>
        <dbReference type="EMBL" id="KAF7377804.1"/>
    </source>
</evidence>
<feature type="compositionally biased region" description="Low complexity" evidence="8">
    <location>
        <begin position="143"/>
        <end position="155"/>
    </location>
</feature>
<keyword evidence="6" id="KW-0479">Metal-binding</keyword>
<keyword evidence="7" id="KW-0862">Zinc</keyword>
<keyword evidence="13" id="KW-1185">Reference proteome</keyword>
<dbReference type="InterPro" id="IPR003616">
    <property type="entry name" value="Post-SET_dom"/>
</dbReference>
<feature type="compositionally biased region" description="Polar residues" evidence="8">
    <location>
        <begin position="96"/>
        <end position="114"/>
    </location>
</feature>
<evidence type="ECO:0000256" key="3">
    <source>
        <dbReference type="ARBA" id="ARBA00022603"/>
    </source>
</evidence>
<dbReference type="PROSITE" id="PS50868">
    <property type="entry name" value="POST_SET"/>
    <property type="match status" value="1"/>
</dbReference>
<feature type="domain" description="SET" evidence="9">
    <location>
        <begin position="1217"/>
        <end position="1355"/>
    </location>
</feature>
<dbReference type="SMART" id="SM00317">
    <property type="entry name" value="SET"/>
    <property type="match status" value="1"/>
</dbReference>
<keyword evidence="5" id="KW-0949">S-adenosyl-L-methionine</keyword>
<feature type="compositionally biased region" description="Basic and acidic residues" evidence="8">
    <location>
        <begin position="786"/>
        <end position="809"/>
    </location>
</feature>
<feature type="compositionally biased region" description="Low complexity" evidence="8">
    <location>
        <begin position="79"/>
        <end position="90"/>
    </location>
</feature>
<feature type="compositionally biased region" description="Basic residues" evidence="8">
    <location>
        <begin position="255"/>
        <end position="266"/>
    </location>
</feature>
<feature type="compositionally biased region" description="Polar residues" evidence="8">
    <location>
        <begin position="425"/>
        <end position="438"/>
    </location>
</feature>
<feature type="compositionally biased region" description="Pro residues" evidence="8">
    <location>
        <begin position="626"/>
        <end position="644"/>
    </location>
</feature>
<feature type="compositionally biased region" description="Polar residues" evidence="8">
    <location>
        <begin position="498"/>
        <end position="511"/>
    </location>
</feature>
<dbReference type="GO" id="GO:0008270">
    <property type="term" value="F:zinc ion binding"/>
    <property type="evidence" value="ECO:0007669"/>
    <property type="project" value="InterPro"/>
</dbReference>
<dbReference type="PANTHER" id="PTHR46223">
    <property type="entry name" value="HISTONE-LYSINE N-METHYLTRANSFERASE SUV39H"/>
    <property type="match status" value="1"/>
</dbReference>
<comment type="caution">
    <text evidence="12">The sequence shown here is derived from an EMBL/GenBank/DDBJ whole genome shotgun (WGS) entry which is preliminary data.</text>
</comment>
<dbReference type="Gene3D" id="2.170.270.10">
    <property type="entry name" value="SET domain"/>
    <property type="match status" value="1"/>
</dbReference>
<dbReference type="PANTHER" id="PTHR46223:SF4">
    <property type="entry name" value="HISTONE-LYSINE N-METHYLTRANSFERASE-RELATED"/>
    <property type="match status" value="1"/>
</dbReference>
<dbReference type="GO" id="GO:0032259">
    <property type="term" value="P:methylation"/>
    <property type="evidence" value="ECO:0007669"/>
    <property type="project" value="UniProtKB-KW"/>
</dbReference>
<feature type="domain" description="Post-SET" evidence="11">
    <location>
        <begin position="1372"/>
        <end position="1388"/>
    </location>
</feature>